<dbReference type="RefSeq" id="WP_379282709.1">
    <property type="nucleotide sequence ID" value="NZ_JBHUGF010000010.1"/>
</dbReference>
<dbReference type="PANTHER" id="PTHR43649">
    <property type="entry name" value="ARABINOSE-BINDING PROTEIN-RELATED"/>
    <property type="match status" value="1"/>
</dbReference>
<evidence type="ECO:0000256" key="3">
    <source>
        <dbReference type="ARBA" id="ARBA00023136"/>
    </source>
</evidence>
<evidence type="ECO:0000313" key="8">
    <source>
        <dbReference type="Proteomes" id="UP001597403"/>
    </source>
</evidence>
<gene>
    <name evidence="7" type="ORF">ACFSGI_06170</name>
</gene>
<evidence type="ECO:0000256" key="1">
    <source>
        <dbReference type="ARBA" id="ARBA00022475"/>
    </source>
</evidence>
<organism evidence="7 8">
    <name type="scientific">Paenibacillus nicotianae</name>
    <dbReference type="NCBI Taxonomy" id="1526551"/>
    <lineage>
        <taxon>Bacteria</taxon>
        <taxon>Bacillati</taxon>
        <taxon>Bacillota</taxon>
        <taxon>Bacilli</taxon>
        <taxon>Bacillales</taxon>
        <taxon>Paenibacillaceae</taxon>
        <taxon>Paenibacillus</taxon>
    </lineage>
</organism>
<dbReference type="PROSITE" id="PS51257">
    <property type="entry name" value="PROKAR_LIPOPROTEIN"/>
    <property type="match status" value="1"/>
</dbReference>
<dbReference type="InterPro" id="IPR050490">
    <property type="entry name" value="Bact_solute-bd_prot1"/>
</dbReference>
<dbReference type="EMBL" id="JBHUGF010000010">
    <property type="protein sequence ID" value="MFD1989533.1"/>
    <property type="molecule type" value="Genomic_DNA"/>
</dbReference>
<evidence type="ECO:0000256" key="2">
    <source>
        <dbReference type="ARBA" id="ARBA00022729"/>
    </source>
</evidence>
<dbReference type="Pfam" id="PF01547">
    <property type="entry name" value="SBP_bac_1"/>
    <property type="match status" value="1"/>
</dbReference>
<evidence type="ECO:0000256" key="5">
    <source>
        <dbReference type="ARBA" id="ARBA00023288"/>
    </source>
</evidence>
<dbReference type="Proteomes" id="UP001597403">
    <property type="component" value="Unassembled WGS sequence"/>
</dbReference>
<keyword evidence="3" id="KW-0472">Membrane</keyword>
<proteinExistence type="predicted"/>
<keyword evidence="8" id="KW-1185">Reference proteome</keyword>
<evidence type="ECO:0000313" key="7">
    <source>
        <dbReference type="EMBL" id="MFD1989533.1"/>
    </source>
</evidence>
<comment type="caution">
    <text evidence="7">The sequence shown here is derived from an EMBL/GenBank/DDBJ whole genome shotgun (WGS) entry which is preliminary data.</text>
</comment>
<keyword evidence="1" id="KW-1003">Cell membrane</keyword>
<keyword evidence="4" id="KW-0564">Palmitate</keyword>
<name>A0ABW4USC0_9BACL</name>
<sequence length="416" mass="46228">MKKIYLSVLLMCIFSLLLTACGGSQSTPADKNEISGTITFLTNRTDMVGEKYDDYAKRFNEKYPDAHVEFEAVTDLDKTTKIRVGSGEFPDVVLIPTIPNSDLPKYFTPLDDLGLNDRIYFKDYKSYENKVYGISVGATTTGILYNKKAFADAGITAVPQTLDEFYAAADKLKAAGKVALASNFKDQWTLYPWSSEIPTAIAGDANLNNKRLESDAPYQLDNPYGQSMGIIRNMYEKGYLEPDINSTNWEQSKKDIASGKFAMYVIGNWAIPQVIESGTDSSNIGYFPFPYDNSGKHNVTLAPDWAYGVNKNSEHPATAKAFVKWMLEDSGFDDFAGFIPVLKDKKPAVEQLTEFNSFKPKYIEAVSDDPKVTAIVNKAQITKEAFVQEFVLAPDPQTIIDKYNAAWANAKKSLGN</sequence>
<protein>
    <submittedName>
        <fullName evidence="7">ABC transporter substrate-binding protein</fullName>
    </submittedName>
</protein>
<reference evidence="8" key="1">
    <citation type="journal article" date="2019" name="Int. J. Syst. Evol. Microbiol.">
        <title>The Global Catalogue of Microorganisms (GCM) 10K type strain sequencing project: providing services to taxonomists for standard genome sequencing and annotation.</title>
        <authorList>
            <consortium name="The Broad Institute Genomics Platform"/>
            <consortium name="The Broad Institute Genome Sequencing Center for Infectious Disease"/>
            <person name="Wu L."/>
            <person name="Ma J."/>
        </authorList>
    </citation>
    <scope>NUCLEOTIDE SEQUENCE [LARGE SCALE GENOMIC DNA]</scope>
    <source>
        <strain evidence="8">CGMCC 1.15067</strain>
    </source>
</reference>
<dbReference type="Gene3D" id="3.40.190.10">
    <property type="entry name" value="Periplasmic binding protein-like II"/>
    <property type="match status" value="2"/>
</dbReference>
<evidence type="ECO:0000256" key="6">
    <source>
        <dbReference type="SAM" id="SignalP"/>
    </source>
</evidence>
<dbReference type="InterPro" id="IPR006059">
    <property type="entry name" value="SBP"/>
</dbReference>
<dbReference type="SUPFAM" id="SSF53850">
    <property type="entry name" value="Periplasmic binding protein-like II"/>
    <property type="match status" value="1"/>
</dbReference>
<evidence type="ECO:0000256" key="4">
    <source>
        <dbReference type="ARBA" id="ARBA00023139"/>
    </source>
</evidence>
<keyword evidence="2 6" id="KW-0732">Signal</keyword>
<feature type="chain" id="PRO_5045536842" evidence="6">
    <location>
        <begin position="21"/>
        <end position="416"/>
    </location>
</feature>
<dbReference type="PANTHER" id="PTHR43649:SF33">
    <property type="entry name" value="POLYGALACTURONAN_RHAMNOGALACTURONAN-BINDING PROTEIN YTCQ"/>
    <property type="match status" value="1"/>
</dbReference>
<keyword evidence="5" id="KW-0449">Lipoprotein</keyword>
<accession>A0ABW4USC0</accession>
<feature type="signal peptide" evidence="6">
    <location>
        <begin position="1"/>
        <end position="20"/>
    </location>
</feature>